<keyword evidence="5 7" id="KW-0472">Membrane</keyword>
<comment type="subcellular location">
    <subcellularLocation>
        <location evidence="1">Membrane</location>
        <topology evidence="1">Multi-pass membrane protein</topology>
    </subcellularLocation>
</comment>
<evidence type="ECO:0000313" key="9">
    <source>
        <dbReference type="EMBL" id="KAL1492831.1"/>
    </source>
</evidence>
<evidence type="ECO:0000313" key="10">
    <source>
        <dbReference type="Proteomes" id="UP001566132"/>
    </source>
</evidence>
<dbReference type="Proteomes" id="UP001566132">
    <property type="component" value="Unassembled WGS sequence"/>
</dbReference>
<dbReference type="GO" id="GO:0019706">
    <property type="term" value="F:protein-cysteine S-palmitoyltransferase activity"/>
    <property type="evidence" value="ECO:0007669"/>
    <property type="project" value="UniProtKB-EC"/>
</dbReference>
<dbReference type="PANTHER" id="PTHR12246">
    <property type="entry name" value="PALMITOYLTRANSFERASE ZDHHC16"/>
    <property type="match status" value="1"/>
</dbReference>
<dbReference type="AlphaFoldDB" id="A0ABD1EDW0"/>
<reference evidence="9 10" key="1">
    <citation type="submission" date="2024-05" db="EMBL/GenBank/DDBJ databases">
        <title>Genetic variation in Jamaican populations of the coffee berry borer (Hypothenemus hampei).</title>
        <authorList>
            <person name="Errbii M."/>
            <person name="Myrie A."/>
        </authorList>
    </citation>
    <scope>NUCLEOTIDE SEQUENCE [LARGE SCALE GENOMIC DNA]</scope>
    <source>
        <strain evidence="9">JA-Hopewell-2020-01-JO</strain>
        <tissue evidence="9">Whole body</tissue>
    </source>
</reference>
<keyword evidence="3 7" id="KW-0812">Transmembrane</keyword>
<evidence type="ECO:0000256" key="5">
    <source>
        <dbReference type="ARBA" id="ARBA00023136"/>
    </source>
</evidence>
<evidence type="ECO:0000256" key="6">
    <source>
        <dbReference type="ARBA" id="ARBA00023315"/>
    </source>
</evidence>
<dbReference type="EC" id="2.3.1.225" evidence="7"/>
<protein>
    <recommendedName>
        <fullName evidence="7">Palmitoyltransferase</fullName>
        <ecNumber evidence="7">2.3.1.225</ecNumber>
    </recommendedName>
</protein>
<evidence type="ECO:0000256" key="4">
    <source>
        <dbReference type="ARBA" id="ARBA00022989"/>
    </source>
</evidence>
<dbReference type="InterPro" id="IPR039859">
    <property type="entry name" value="PFA4/ZDH16/20/ERF2-like"/>
</dbReference>
<comment type="domain">
    <text evidence="7">The DHHC domain is required for palmitoyltransferase activity.</text>
</comment>
<dbReference type="Pfam" id="PF01529">
    <property type="entry name" value="DHHC"/>
    <property type="match status" value="1"/>
</dbReference>
<keyword evidence="4 7" id="KW-1133">Transmembrane helix</keyword>
<dbReference type="EMBL" id="JBDJPC010000008">
    <property type="protein sequence ID" value="KAL1492831.1"/>
    <property type="molecule type" value="Genomic_DNA"/>
</dbReference>
<keyword evidence="10" id="KW-1185">Reference proteome</keyword>
<name>A0ABD1EDW0_HYPHA</name>
<evidence type="ECO:0000259" key="8">
    <source>
        <dbReference type="Pfam" id="PF01529"/>
    </source>
</evidence>
<feature type="transmembrane region" description="Helical" evidence="7">
    <location>
        <begin position="236"/>
        <end position="257"/>
    </location>
</feature>
<dbReference type="PROSITE" id="PS50216">
    <property type="entry name" value="DHHC"/>
    <property type="match status" value="1"/>
</dbReference>
<comment type="catalytic activity">
    <reaction evidence="7">
        <text>L-cysteinyl-[protein] + hexadecanoyl-CoA = S-hexadecanoyl-L-cysteinyl-[protein] + CoA</text>
        <dbReference type="Rhea" id="RHEA:36683"/>
        <dbReference type="Rhea" id="RHEA-COMP:10131"/>
        <dbReference type="Rhea" id="RHEA-COMP:11032"/>
        <dbReference type="ChEBI" id="CHEBI:29950"/>
        <dbReference type="ChEBI" id="CHEBI:57287"/>
        <dbReference type="ChEBI" id="CHEBI:57379"/>
        <dbReference type="ChEBI" id="CHEBI:74151"/>
        <dbReference type="EC" id="2.3.1.225"/>
    </reaction>
</comment>
<feature type="transmembrane region" description="Helical" evidence="7">
    <location>
        <begin position="66"/>
        <end position="91"/>
    </location>
</feature>
<accession>A0ABD1EDW0</accession>
<feature type="domain" description="Palmitoyltransferase DHHC" evidence="8">
    <location>
        <begin position="110"/>
        <end position="273"/>
    </location>
</feature>
<dbReference type="InterPro" id="IPR001594">
    <property type="entry name" value="Palmitoyltrfase_DHHC"/>
</dbReference>
<evidence type="ECO:0000256" key="7">
    <source>
        <dbReference type="RuleBase" id="RU079119"/>
    </source>
</evidence>
<evidence type="ECO:0000256" key="3">
    <source>
        <dbReference type="ARBA" id="ARBA00022692"/>
    </source>
</evidence>
<keyword evidence="6 7" id="KW-0012">Acyltransferase</keyword>
<feature type="transmembrane region" description="Helical" evidence="7">
    <location>
        <begin position="155"/>
        <end position="177"/>
    </location>
</feature>
<dbReference type="GO" id="GO:0016020">
    <property type="term" value="C:membrane"/>
    <property type="evidence" value="ECO:0007669"/>
    <property type="project" value="UniProtKB-SubCell"/>
</dbReference>
<comment type="caution">
    <text evidence="9">The sequence shown here is derived from an EMBL/GenBank/DDBJ whole genome shotgun (WGS) entry which is preliminary data.</text>
</comment>
<sequence length="370" mass="43377">MLVWYFSPLRLIKFTRRYIYNFYRKCSLLYVSLTYNHFMDASYVADVCMGPMFWFVENFTHTIGQLLVIAVTGLTLSVIVIGYWIGVPYWWNKILPGYPPEGELISEAVSICKKCIAPKPPRAHHCSVCNKCVLKMDHHCPWLNNCVGHRNHRYFYLYMVYMVLGVFFLILCGWDIAYTALYLEMDSDEDDEIEGHTVKINKTGALIPVTDRELLDLSFFEEHESLKSSKQFRRKCLVYMALINVGVFVALGCLSAWHGRLITHNETSVETLINKAETQRLKELHKTYVNPYNLGPRRNWKQFLNVRKERNGWMQILFPSYYEPYGNGLSWPTIYCDEPDVENSQNTDSFKEKLLIQRKDTVVFKKCRPT</sequence>
<evidence type="ECO:0000256" key="2">
    <source>
        <dbReference type="ARBA" id="ARBA00022679"/>
    </source>
</evidence>
<keyword evidence="2 7" id="KW-0808">Transferase</keyword>
<organism evidence="9 10">
    <name type="scientific">Hypothenemus hampei</name>
    <name type="common">Coffee berry borer</name>
    <dbReference type="NCBI Taxonomy" id="57062"/>
    <lineage>
        <taxon>Eukaryota</taxon>
        <taxon>Metazoa</taxon>
        <taxon>Ecdysozoa</taxon>
        <taxon>Arthropoda</taxon>
        <taxon>Hexapoda</taxon>
        <taxon>Insecta</taxon>
        <taxon>Pterygota</taxon>
        <taxon>Neoptera</taxon>
        <taxon>Endopterygota</taxon>
        <taxon>Coleoptera</taxon>
        <taxon>Polyphaga</taxon>
        <taxon>Cucujiformia</taxon>
        <taxon>Curculionidae</taxon>
        <taxon>Scolytinae</taxon>
        <taxon>Hypothenemus</taxon>
    </lineage>
</organism>
<gene>
    <name evidence="9" type="ORF">ABEB36_011013</name>
</gene>
<evidence type="ECO:0000256" key="1">
    <source>
        <dbReference type="ARBA" id="ARBA00004141"/>
    </source>
</evidence>
<comment type="similarity">
    <text evidence="7">Belongs to the DHHC palmitoyltransferase family.</text>
</comment>
<proteinExistence type="inferred from homology"/>